<evidence type="ECO:0000313" key="2">
    <source>
        <dbReference type="Proteomes" id="UP000002217"/>
    </source>
</evidence>
<gene>
    <name evidence="1" type="ordered locus">Dtox_0592</name>
</gene>
<protein>
    <submittedName>
        <fullName evidence="1">Uncharacterized protein</fullName>
    </submittedName>
</protein>
<name>C8W657_DESAS</name>
<accession>C8W657</accession>
<dbReference type="KEGG" id="dae:Dtox_0592"/>
<dbReference type="AlphaFoldDB" id="C8W657"/>
<sequence>MEVINPAIAVNGMIVKILLYGLKCCCLHVY</sequence>
<dbReference type="HOGENOM" id="CLU_3403156_0_0_9"/>
<organism evidence="1 2">
    <name type="scientific">Desulfofarcimen acetoxidans (strain ATCC 49208 / DSM 771 / KCTC 5769 / VKM B-1644 / 5575)</name>
    <name type="common">Desulfotomaculum acetoxidans</name>
    <dbReference type="NCBI Taxonomy" id="485916"/>
    <lineage>
        <taxon>Bacteria</taxon>
        <taxon>Bacillati</taxon>
        <taxon>Bacillota</taxon>
        <taxon>Clostridia</taxon>
        <taxon>Eubacteriales</taxon>
        <taxon>Peptococcaceae</taxon>
        <taxon>Desulfofarcimen</taxon>
    </lineage>
</organism>
<dbReference type="Proteomes" id="UP000002217">
    <property type="component" value="Chromosome"/>
</dbReference>
<dbReference type="EMBL" id="CP001720">
    <property type="protein sequence ID" value="ACV61512.1"/>
    <property type="molecule type" value="Genomic_DNA"/>
</dbReference>
<keyword evidence="2" id="KW-1185">Reference proteome</keyword>
<evidence type="ECO:0000313" key="1">
    <source>
        <dbReference type="EMBL" id="ACV61512.1"/>
    </source>
</evidence>
<proteinExistence type="predicted"/>
<reference evidence="1 2" key="1">
    <citation type="journal article" date="2009" name="Stand. Genomic Sci.">
        <title>Complete genome sequence of Desulfotomaculum acetoxidans type strain (5575).</title>
        <authorList>
            <person name="Spring S."/>
            <person name="Lapidus A."/>
            <person name="Schroder M."/>
            <person name="Gleim D."/>
            <person name="Sims D."/>
            <person name="Meincke L."/>
            <person name="Glavina Del Rio T."/>
            <person name="Tice H."/>
            <person name="Copeland A."/>
            <person name="Cheng J.F."/>
            <person name="Lucas S."/>
            <person name="Chen F."/>
            <person name="Nolan M."/>
            <person name="Bruce D."/>
            <person name="Goodwin L."/>
            <person name="Pitluck S."/>
            <person name="Ivanova N."/>
            <person name="Mavromatis K."/>
            <person name="Mikhailova N."/>
            <person name="Pati A."/>
            <person name="Chen A."/>
            <person name="Palaniappan K."/>
            <person name="Land M."/>
            <person name="Hauser L."/>
            <person name="Chang Y.J."/>
            <person name="Jeffries C.D."/>
            <person name="Chain P."/>
            <person name="Saunders E."/>
            <person name="Brettin T."/>
            <person name="Detter J.C."/>
            <person name="Goker M."/>
            <person name="Bristow J."/>
            <person name="Eisen J.A."/>
            <person name="Markowitz V."/>
            <person name="Hugenholtz P."/>
            <person name="Kyrpides N.C."/>
            <person name="Klenk H.P."/>
            <person name="Han C."/>
        </authorList>
    </citation>
    <scope>NUCLEOTIDE SEQUENCE [LARGE SCALE GENOMIC DNA]</scope>
    <source>
        <strain evidence="2">ATCC 49208 / DSM 771 / VKM B-1644</strain>
    </source>
</reference>